<dbReference type="GO" id="GO:0043565">
    <property type="term" value="F:sequence-specific DNA binding"/>
    <property type="evidence" value="ECO:0007669"/>
    <property type="project" value="InterPro"/>
</dbReference>
<dbReference type="PANTHER" id="PTHR43130:SF3">
    <property type="entry name" value="HTH-TYPE TRANSCRIPTIONAL REGULATOR RV1931C"/>
    <property type="match status" value="1"/>
</dbReference>
<dbReference type="Pfam" id="PF01965">
    <property type="entry name" value="DJ-1_PfpI"/>
    <property type="match status" value="1"/>
</dbReference>
<dbReference type="InterPro" id="IPR018060">
    <property type="entry name" value="HTH_AraC"/>
</dbReference>
<dbReference type="SMART" id="SM00342">
    <property type="entry name" value="HTH_ARAC"/>
    <property type="match status" value="1"/>
</dbReference>
<comment type="caution">
    <text evidence="4">The sequence shown here is derived from an EMBL/GenBank/DDBJ whole genome shotgun (WGS) entry which is preliminary data.</text>
</comment>
<dbReference type="SUPFAM" id="SSF52317">
    <property type="entry name" value="Class I glutamine amidotransferase-like"/>
    <property type="match status" value="1"/>
</dbReference>
<keyword evidence="2" id="KW-0804">Transcription</keyword>
<dbReference type="PROSITE" id="PS01124">
    <property type="entry name" value="HTH_ARAC_FAMILY_2"/>
    <property type="match status" value="1"/>
</dbReference>
<dbReference type="GO" id="GO:0003700">
    <property type="term" value="F:DNA-binding transcription factor activity"/>
    <property type="evidence" value="ECO:0007669"/>
    <property type="project" value="InterPro"/>
</dbReference>
<dbReference type="AlphaFoldDB" id="A0AA88C6F2"/>
<feature type="domain" description="HTH araC/xylS-type" evidence="3">
    <location>
        <begin position="231"/>
        <end position="329"/>
    </location>
</feature>
<reference evidence="4" key="2">
    <citation type="submission" date="2022-12" db="EMBL/GenBank/DDBJ databases">
        <authorList>
            <person name="Sun Q."/>
            <person name="Kim S."/>
        </authorList>
    </citation>
    <scope>NUCLEOTIDE SEQUENCE</scope>
    <source>
        <strain evidence="4">KCTC 12344</strain>
    </source>
</reference>
<dbReference type="Gene3D" id="1.10.10.60">
    <property type="entry name" value="Homeodomain-like"/>
    <property type="match status" value="1"/>
</dbReference>
<organism evidence="4 5">
    <name type="scientific">Pseudoduganella plicata</name>
    <dbReference type="NCBI Taxonomy" id="321984"/>
    <lineage>
        <taxon>Bacteria</taxon>
        <taxon>Pseudomonadati</taxon>
        <taxon>Pseudomonadota</taxon>
        <taxon>Betaproteobacteria</taxon>
        <taxon>Burkholderiales</taxon>
        <taxon>Oxalobacteraceae</taxon>
        <taxon>Telluria group</taxon>
        <taxon>Pseudoduganella</taxon>
    </lineage>
</organism>
<proteinExistence type="predicted"/>
<dbReference type="SUPFAM" id="SSF46689">
    <property type="entry name" value="Homeodomain-like"/>
    <property type="match status" value="1"/>
</dbReference>
<dbReference type="InterPro" id="IPR029062">
    <property type="entry name" value="Class_I_gatase-like"/>
</dbReference>
<name>A0AA88C6F2_9BURK</name>
<gene>
    <name evidence="4" type="ORF">GCM10007388_03500</name>
</gene>
<protein>
    <submittedName>
        <fullName evidence="4">AraC family transcriptional regulator</fullName>
    </submittedName>
</protein>
<dbReference type="RefSeq" id="WP_229466698.1">
    <property type="nucleotide sequence ID" value="NZ_BMWW01000001.1"/>
</dbReference>
<evidence type="ECO:0000313" key="4">
    <source>
        <dbReference type="EMBL" id="GGY74400.1"/>
    </source>
</evidence>
<dbReference type="Pfam" id="PF12833">
    <property type="entry name" value="HTH_18"/>
    <property type="match status" value="1"/>
</dbReference>
<dbReference type="InterPro" id="IPR002818">
    <property type="entry name" value="DJ-1/PfpI"/>
</dbReference>
<dbReference type="PANTHER" id="PTHR43130">
    <property type="entry name" value="ARAC-FAMILY TRANSCRIPTIONAL REGULATOR"/>
    <property type="match status" value="1"/>
</dbReference>
<dbReference type="EMBL" id="BMWW01000001">
    <property type="protein sequence ID" value="GGY74400.1"/>
    <property type="molecule type" value="Genomic_DNA"/>
</dbReference>
<evidence type="ECO:0000256" key="1">
    <source>
        <dbReference type="ARBA" id="ARBA00023015"/>
    </source>
</evidence>
<dbReference type="CDD" id="cd03137">
    <property type="entry name" value="GATase1_AraC_1"/>
    <property type="match status" value="1"/>
</dbReference>
<keyword evidence="1" id="KW-0805">Transcription regulation</keyword>
<dbReference type="InterPro" id="IPR052158">
    <property type="entry name" value="INH-QAR"/>
</dbReference>
<evidence type="ECO:0000313" key="5">
    <source>
        <dbReference type="Proteomes" id="UP000619512"/>
    </source>
</evidence>
<evidence type="ECO:0000259" key="3">
    <source>
        <dbReference type="PROSITE" id="PS01124"/>
    </source>
</evidence>
<dbReference type="Proteomes" id="UP000619512">
    <property type="component" value="Unassembled WGS sequence"/>
</dbReference>
<dbReference type="Gene3D" id="3.40.50.880">
    <property type="match status" value="1"/>
</dbReference>
<dbReference type="InterPro" id="IPR009057">
    <property type="entry name" value="Homeodomain-like_sf"/>
</dbReference>
<accession>A0AA88C6F2</accession>
<evidence type="ECO:0000256" key="2">
    <source>
        <dbReference type="ARBA" id="ARBA00023163"/>
    </source>
</evidence>
<sequence>MNICHMPSPVDIWLLVFPGFVLLDATGPIQVFASANDEARDAGLPPPYRIHLIAQGGGAVMSSAGVAMIAAPLPRGGIPGSTLIVSGGGGADLPSTTDAAGCAVLRWVTRASILAARCCSVCTGAFVLARAGLLDDRRAVTHWQDAAALRSQHPLVRVQDDAIHVRDGKFHTSAGISAGMDLALSLVEEDLGRRAALAVARRMVLFLKRPGGQRQFSAELLAQSAAEGVAAQLTAWLRPRLHQMLDVDQMAAACALSVRTLHRRLRAEADITPAQLLAQLRMELACQLLERPGVTVKGVARRSGHGSEYNLRRAFVLRLGVLPGDYRKRFS</sequence>
<reference evidence="4" key="1">
    <citation type="journal article" date="2014" name="Int. J. Syst. Evol. Microbiol.">
        <title>Complete genome sequence of Corynebacterium casei LMG S-19264T (=DSM 44701T), isolated from a smear-ripened cheese.</title>
        <authorList>
            <consortium name="US DOE Joint Genome Institute (JGI-PGF)"/>
            <person name="Walter F."/>
            <person name="Albersmeier A."/>
            <person name="Kalinowski J."/>
            <person name="Ruckert C."/>
        </authorList>
    </citation>
    <scope>NUCLEOTIDE SEQUENCE</scope>
    <source>
        <strain evidence="4">KCTC 12344</strain>
    </source>
</reference>